<comment type="caution">
    <text evidence="1">The sequence shown here is derived from an EMBL/GenBank/DDBJ whole genome shotgun (WGS) entry which is preliminary data.</text>
</comment>
<reference evidence="1 2" key="1">
    <citation type="journal article" date="2016" name="Nat. Commun.">
        <title>Thousands of microbial genomes shed light on interconnected biogeochemical processes in an aquifer system.</title>
        <authorList>
            <person name="Anantharaman K."/>
            <person name="Brown C.T."/>
            <person name="Hug L.A."/>
            <person name="Sharon I."/>
            <person name="Castelle C.J."/>
            <person name="Probst A.J."/>
            <person name="Thomas B.C."/>
            <person name="Singh A."/>
            <person name="Wilkins M.J."/>
            <person name="Karaoz U."/>
            <person name="Brodie E.L."/>
            <person name="Williams K.H."/>
            <person name="Hubbard S.S."/>
            <person name="Banfield J.F."/>
        </authorList>
    </citation>
    <scope>NUCLEOTIDE SEQUENCE [LARGE SCALE GENOMIC DNA]</scope>
</reference>
<proteinExistence type="predicted"/>
<dbReference type="EMBL" id="MFBS01000023">
    <property type="protein sequence ID" value="OGE09167.1"/>
    <property type="molecule type" value="Genomic_DNA"/>
</dbReference>
<gene>
    <name evidence="1" type="ORF">A3A60_01260</name>
</gene>
<dbReference type="Proteomes" id="UP000179227">
    <property type="component" value="Unassembled WGS sequence"/>
</dbReference>
<protein>
    <submittedName>
        <fullName evidence="1">Uncharacterized protein</fullName>
    </submittedName>
</protein>
<sequence>MVFRFELIRKKQAAIVASVRALGQILPYAPKNETDWSMEENDEIAETINKKIIGMSSGLLVNTVLFSSIILTDQIRKPAAVKIRTAVNLLYSKNSVVDGRKNKGGTRAIRATVARINVWENLRKFSFMIVRLGKGLAFAW</sequence>
<organism evidence="1 2">
    <name type="scientific">Candidatus Curtissbacteria bacterium RIFCSPLOWO2_01_FULL_42_26</name>
    <dbReference type="NCBI Taxonomy" id="1797729"/>
    <lineage>
        <taxon>Bacteria</taxon>
        <taxon>Candidatus Curtissiibacteriota</taxon>
    </lineage>
</organism>
<name>A0A1F5HYA5_9BACT</name>
<evidence type="ECO:0000313" key="1">
    <source>
        <dbReference type="EMBL" id="OGE09167.1"/>
    </source>
</evidence>
<accession>A0A1F5HYA5</accession>
<dbReference type="AlphaFoldDB" id="A0A1F5HYA5"/>
<dbReference type="STRING" id="1797729.A3A60_01260"/>
<evidence type="ECO:0000313" key="2">
    <source>
        <dbReference type="Proteomes" id="UP000179227"/>
    </source>
</evidence>